<dbReference type="CDD" id="cd09854">
    <property type="entry name" value="PIN_VapC-like"/>
    <property type="match status" value="1"/>
</dbReference>
<dbReference type="NCBIfam" id="TIGR00305">
    <property type="entry name" value="putative toxin-antitoxin system toxin component, PIN family"/>
    <property type="match status" value="1"/>
</dbReference>
<organism evidence="2 3">
    <name type="scientific">Dyella dinghuensis</name>
    <dbReference type="NCBI Taxonomy" id="1920169"/>
    <lineage>
        <taxon>Bacteria</taxon>
        <taxon>Pseudomonadati</taxon>
        <taxon>Pseudomonadota</taxon>
        <taxon>Gammaproteobacteria</taxon>
        <taxon>Lysobacterales</taxon>
        <taxon>Rhodanobacteraceae</taxon>
        <taxon>Dyella</taxon>
    </lineage>
</organism>
<evidence type="ECO:0000313" key="2">
    <source>
        <dbReference type="EMBL" id="RUL64037.1"/>
    </source>
</evidence>
<dbReference type="PANTHER" id="PTHR34610">
    <property type="entry name" value="SSL7007 PROTEIN"/>
    <property type="match status" value="1"/>
</dbReference>
<dbReference type="Proteomes" id="UP000267077">
    <property type="component" value="Unassembled WGS sequence"/>
</dbReference>
<dbReference type="Pfam" id="PF13470">
    <property type="entry name" value="PIN_3"/>
    <property type="match status" value="1"/>
</dbReference>
<dbReference type="InterPro" id="IPR029060">
    <property type="entry name" value="PIN-like_dom_sf"/>
</dbReference>
<evidence type="ECO:0000313" key="3">
    <source>
        <dbReference type="Proteomes" id="UP000267077"/>
    </source>
</evidence>
<dbReference type="InterPro" id="IPR002850">
    <property type="entry name" value="PIN_toxin-like"/>
</dbReference>
<comment type="caution">
    <text evidence="2">The sequence shown here is derived from an EMBL/GenBank/DDBJ whole genome shotgun (WGS) entry which is preliminary data.</text>
</comment>
<dbReference type="SUPFAM" id="SSF88723">
    <property type="entry name" value="PIN domain-like"/>
    <property type="match status" value="1"/>
</dbReference>
<name>A0A3S0PC34_9GAMM</name>
<accession>A0A3S0PC34</accession>
<evidence type="ECO:0000259" key="1">
    <source>
        <dbReference type="Pfam" id="PF13470"/>
    </source>
</evidence>
<dbReference type="PANTHER" id="PTHR34610:SF3">
    <property type="entry name" value="SSL7007 PROTEIN"/>
    <property type="match status" value="1"/>
</dbReference>
<proteinExistence type="predicted"/>
<sequence>MTSPATPRYVLDTNVCLDVFVFGDPQCASLLQAVRAREIELVTREDCYAEWLAVLTYRRLALTDEQRALAVEAFDRWVHRQPPDAPAPDIALPRCRDRDDQKFLELAYQSHAVALLTRDEALLRLARRTKRESLFLILPPALWQEAINGPR</sequence>
<dbReference type="EMBL" id="RYZR01000005">
    <property type="protein sequence ID" value="RUL64037.1"/>
    <property type="molecule type" value="Genomic_DNA"/>
</dbReference>
<feature type="domain" description="PIN" evidence="1">
    <location>
        <begin position="8"/>
        <end position="120"/>
    </location>
</feature>
<dbReference type="OrthoDB" id="9802272at2"/>
<protein>
    <submittedName>
        <fullName evidence="2">Putative toxin-antitoxin system toxin component, PIN family</fullName>
    </submittedName>
</protein>
<gene>
    <name evidence="2" type="ORF">EKH79_08215</name>
</gene>
<dbReference type="RefSeq" id="WP_126673317.1">
    <property type="nucleotide sequence ID" value="NZ_RYZR01000005.1"/>
</dbReference>
<dbReference type="InterPro" id="IPR002716">
    <property type="entry name" value="PIN_dom"/>
</dbReference>
<reference evidence="2 3" key="1">
    <citation type="submission" date="2018-12" db="EMBL/GenBank/DDBJ databases">
        <title>Dyella dinghuensis sp. nov. DHOA06 and Dyella choica sp. nov. 4M-K27, isolated from forest soil.</title>
        <authorList>
            <person name="Qiu L.-H."/>
            <person name="Gao Z.-H."/>
        </authorList>
    </citation>
    <scope>NUCLEOTIDE SEQUENCE [LARGE SCALE GENOMIC DNA]</scope>
    <source>
        <strain evidence="2 3">DHOA06</strain>
    </source>
</reference>
<keyword evidence="3" id="KW-1185">Reference proteome</keyword>
<dbReference type="AlphaFoldDB" id="A0A3S0PC34"/>